<protein>
    <recommendedName>
        <fullName evidence="3">DUF541 domain-containing protein</fullName>
    </recommendedName>
</protein>
<proteinExistence type="predicted"/>
<keyword evidence="2" id="KW-1185">Reference proteome</keyword>
<accession>A0A7H9CK74</accession>
<reference evidence="1 2" key="1">
    <citation type="submission" date="2020-02" db="EMBL/GenBank/DDBJ databases">
        <title>Complete genome sequence of the novel Campylobacter species Candidatus Campylobacter infans.</title>
        <authorList>
            <person name="Duim B."/>
            <person name="Zomer A."/>
            <person name="van der Graaf L."/>
            <person name="Wagenaar J."/>
        </authorList>
    </citation>
    <scope>NUCLEOTIDE SEQUENCE [LARGE SCALE GENOMIC DNA]</scope>
    <source>
        <strain evidence="1 2">19S00001</strain>
    </source>
</reference>
<organism evidence="1 2">
    <name type="scientific">Candidatus Campylobacter infans</name>
    <dbReference type="NCBI Taxonomy" id="2561898"/>
    <lineage>
        <taxon>Bacteria</taxon>
        <taxon>Pseudomonadati</taxon>
        <taxon>Campylobacterota</taxon>
        <taxon>Epsilonproteobacteria</taxon>
        <taxon>Campylobacterales</taxon>
        <taxon>Campylobacteraceae</taxon>
        <taxon>Campylobacter</taxon>
    </lineage>
</organism>
<dbReference type="EMBL" id="CP049075">
    <property type="protein sequence ID" value="QLI05678.1"/>
    <property type="molecule type" value="Genomic_DNA"/>
</dbReference>
<dbReference type="KEGG" id="cinf:CINF_1190"/>
<dbReference type="AlphaFoldDB" id="A0A7H9CK74"/>
<evidence type="ECO:0000313" key="2">
    <source>
        <dbReference type="Proteomes" id="UP000509414"/>
    </source>
</evidence>
<gene>
    <name evidence="1" type="ORF">CINF_1190</name>
</gene>
<evidence type="ECO:0008006" key="3">
    <source>
        <dbReference type="Google" id="ProtNLM"/>
    </source>
</evidence>
<dbReference type="Proteomes" id="UP000509414">
    <property type="component" value="Chromosome"/>
</dbReference>
<evidence type="ECO:0000313" key="1">
    <source>
        <dbReference type="EMBL" id="QLI05678.1"/>
    </source>
</evidence>
<dbReference type="RefSeq" id="WP_179974863.1">
    <property type="nucleotide sequence ID" value="NZ_CP049075.1"/>
</dbReference>
<sequence>MKGFLVSLGTGFAVLLVFVLGALFDQFIKLTKNSDDDLNINQYVQVSISAKPDIYRSNPSFYATDLSEYDKPAINTAFSAILALVKTNDICTGGSYYTSLAGNQNSQKQELRLNSKLRCEFNAGKMDAYNELINGINDIIKQSPVKMHVSAIIPSFSDTAKEQNEAKLKELIFEKINQNESSLSTQFSKRCVVKNISLNDVTNAEFQSLNTPRMLSANDGGEEITPPELSDIKIQIGANVDFSCK</sequence>
<name>A0A7H9CK74_9BACT</name>